<evidence type="ECO:0000313" key="2">
    <source>
        <dbReference type="EMBL" id="GMI66024.1"/>
    </source>
</evidence>
<proteinExistence type="predicted"/>
<gene>
    <name evidence="2" type="ORF">HRI_000271700</name>
</gene>
<dbReference type="InterPro" id="IPR023213">
    <property type="entry name" value="CAT-like_dom_sf"/>
</dbReference>
<evidence type="ECO:0000313" key="3">
    <source>
        <dbReference type="Proteomes" id="UP001165190"/>
    </source>
</evidence>
<comment type="caution">
    <text evidence="2">The sequence shown here is derived from an EMBL/GenBank/DDBJ whole genome shotgun (WGS) entry which is preliminary data.</text>
</comment>
<dbReference type="Proteomes" id="UP001165190">
    <property type="component" value="Unassembled WGS sequence"/>
</dbReference>
<dbReference type="OrthoDB" id="1862401at2759"/>
<dbReference type="AlphaFoldDB" id="A0A9W7GUU8"/>
<dbReference type="GO" id="GO:0016740">
    <property type="term" value="F:transferase activity"/>
    <property type="evidence" value="ECO:0007669"/>
    <property type="project" value="UniProtKB-KW"/>
</dbReference>
<evidence type="ECO:0000256" key="1">
    <source>
        <dbReference type="ARBA" id="ARBA00022679"/>
    </source>
</evidence>
<reference evidence="2" key="1">
    <citation type="submission" date="2023-05" db="EMBL/GenBank/DDBJ databases">
        <title>Genome and transcriptome analyses reveal genes involved in the formation of fine ridges on petal epidermal cells in Hibiscus trionum.</title>
        <authorList>
            <person name="Koshimizu S."/>
            <person name="Masuda S."/>
            <person name="Ishii T."/>
            <person name="Shirasu K."/>
            <person name="Hoshino A."/>
            <person name="Arita M."/>
        </authorList>
    </citation>
    <scope>NUCLEOTIDE SEQUENCE</scope>
    <source>
        <strain evidence="2">Hamamatsu line</strain>
    </source>
</reference>
<keyword evidence="3" id="KW-1185">Reference proteome</keyword>
<dbReference type="InterPro" id="IPR051283">
    <property type="entry name" value="Sec_Metabolite_Acyltrans"/>
</dbReference>
<accession>A0A9W7GUU8</accession>
<dbReference type="PANTHER" id="PTHR31896:SF47">
    <property type="entry name" value="ACYL-TRANSFERASE FAMILY PROTEIN, PUTATIVE-RELATED"/>
    <property type="match status" value="1"/>
</dbReference>
<dbReference type="PANTHER" id="PTHR31896">
    <property type="entry name" value="FAMILY REGULATORY PROTEIN, PUTATIVE (AFU_ORTHOLOGUE AFUA_3G14730)-RELATED"/>
    <property type="match status" value="1"/>
</dbReference>
<dbReference type="EMBL" id="BSYR01000004">
    <property type="protein sequence ID" value="GMI66024.1"/>
    <property type="molecule type" value="Genomic_DNA"/>
</dbReference>
<sequence length="438" mass="48883">MAGIRIISWSMVQAGKPSKEPERVELTPWDLKHLMVSYIQKGLLFRKPKPNADEAEKASIHHLKTSLSRTLDLFTPLAGRLGTTQHEDKTTSFFIDCNNAGALFVHAVADQLTISDILEPLYVPEIVDAFFQFDGVKNIQGTSKPLLAVQVTELVDGISIGCSMNHSVVDGTSFWHFFSSWSEISRGFDCLSKPPVFERPVIGDIDYPIRIPSEQVQIQQHVTQPGNLKSRVFYFTKQSVVRIKGKANSEMNTEKISSLQALLSLFWKSIMRNRQLDPNEETMIFLVIGVRQRLQQVPQEYFGNAIQAALVSLKAGELEENGIGNAAWEINQVIANHREENFVNLSKSWANSPLLFRSGKLTNNALLTGNSPRFDMYGTDLGWGRPIAMTLGAEFKIHGLLTLATGVEQGDIEIRVCLSPEEIQALENDEAFIAALKI</sequence>
<protein>
    <recommendedName>
        <fullName evidence="4">HXXXD-type acyl-transferase family protein</fullName>
    </recommendedName>
</protein>
<keyword evidence="1" id="KW-0808">Transferase</keyword>
<name>A0A9W7GUU8_HIBTR</name>
<dbReference type="Gene3D" id="3.30.559.10">
    <property type="entry name" value="Chloramphenicol acetyltransferase-like domain"/>
    <property type="match status" value="2"/>
</dbReference>
<organism evidence="2 3">
    <name type="scientific">Hibiscus trionum</name>
    <name type="common">Flower of an hour</name>
    <dbReference type="NCBI Taxonomy" id="183268"/>
    <lineage>
        <taxon>Eukaryota</taxon>
        <taxon>Viridiplantae</taxon>
        <taxon>Streptophyta</taxon>
        <taxon>Embryophyta</taxon>
        <taxon>Tracheophyta</taxon>
        <taxon>Spermatophyta</taxon>
        <taxon>Magnoliopsida</taxon>
        <taxon>eudicotyledons</taxon>
        <taxon>Gunneridae</taxon>
        <taxon>Pentapetalae</taxon>
        <taxon>rosids</taxon>
        <taxon>malvids</taxon>
        <taxon>Malvales</taxon>
        <taxon>Malvaceae</taxon>
        <taxon>Malvoideae</taxon>
        <taxon>Hibiscus</taxon>
    </lineage>
</organism>
<evidence type="ECO:0008006" key="4">
    <source>
        <dbReference type="Google" id="ProtNLM"/>
    </source>
</evidence>
<dbReference type="Pfam" id="PF02458">
    <property type="entry name" value="Transferase"/>
    <property type="match status" value="1"/>
</dbReference>